<feature type="transmembrane region" description="Helical" evidence="1">
    <location>
        <begin position="20"/>
        <end position="38"/>
    </location>
</feature>
<organism evidence="2 3">
    <name type="scientific">Haloarcula limicola</name>
    <dbReference type="NCBI Taxonomy" id="1429915"/>
    <lineage>
        <taxon>Archaea</taxon>
        <taxon>Methanobacteriati</taxon>
        <taxon>Methanobacteriota</taxon>
        <taxon>Stenosarchaea group</taxon>
        <taxon>Halobacteria</taxon>
        <taxon>Halobacteriales</taxon>
        <taxon>Haloarculaceae</taxon>
        <taxon>Haloarcula</taxon>
    </lineage>
</organism>
<keyword evidence="2" id="KW-0808">Transferase</keyword>
<protein>
    <submittedName>
        <fullName evidence="2">Histidine kinase</fullName>
    </submittedName>
</protein>
<dbReference type="AlphaFoldDB" id="A0A8J7YA13"/>
<dbReference type="GO" id="GO:0016301">
    <property type="term" value="F:kinase activity"/>
    <property type="evidence" value="ECO:0007669"/>
    <property type="project" value="UniProtKB-KW"/>
</dbReference>
<sequence length="153" mass="15468">MATESTTAAETDVTLADWQAGVLGGVLGATVMAVLISVMSPPVLQGAIPGLYGLSGGVAGWVVHLSHGAVLGVAFAAVAERGLPADRSIGTTLGLGVVWGVVTWLVLAALVMPLWLGAVGFPQAPPFPNFAVPSLLWHVVYGGVLGITYAALR</sequence>
<feature type="transmembrane region" description="Helical" evidence="1">
    <location>
        <begin position="58"/>
        <end position="79"/>
    </location>
</feature>
<reference evidence="2 3" key="1">
    <citation type="submission" date="2021-06" db="EMBL/GenBank/DDBJ databases">
        <title>New haloarchaea isolates fom saline soil.</title>
        <authorList>
            <person name="Duran-Viseras A."/>
            <person name="Sanchez-Porro C.S."/>
            <person name="Ventosa A."/>
        </authorList>
    </citation>
    <scope>NUCLEOTIDE SEQUENCE [LARGE SCALE GENOMIC DNA]</scope>
    <source>
        <strain evidence="2 3">JCM 183640</strain>
    </source>
</reference>
<feature type="transmembrane region" description="Helical" evidence="1">
    <location>
        <begin position="91"/>
        <end position="115"/>
    </location>
</feature>
<evidence type="ECO:0000256" key="1">
    <source>
        <dbReference type="SAM" id="Phobius"/>
    </source>
</evidence>
<accession>A0A8J7YA13</accession>
<comment type="caution">
    <text evidence="2">The sequence shown here is derived from an EMBL/GenBank/DDBJ whole genome shotgun (WGS) entry which is preliminary data.</text>
</comment>
<keyword evidence="1" id="KW-0472">Membrane</keyword>
<proteinExistence type="predicted"/>
<dbReference type="OrthoDB" id="204680at2157"/>
<gene>
    <name evidence="2" type="ORF">KTS45_07355</name>
</gene>
<keyword evidence="1" id="KW-0812">Transmembrane</keyword>
<keyword evidence="1" id="KW-1133">Transmembrane helix</keyword>
<dbReference type="EMBL" id="JAHQXF010000001">
    <property type="protein sequence ID" value="MBV0924019.1"/>
    <property type="molecule type" value="Genomic_DNA"/>
</dbReference>
<dbReference type="RefSeq" id="WP_162317102.1">
    <property type="nucleotide sequence ID" value="NZ_JAHQXF010000001.1"/>
</dbReference>
<evidence type="ECO:0000313" key="3">
    <source>
        <dbReference type="Proteomes" id="UP000766550"/>
    </source>
</evidence>
<evidence type="ECO:0000313" key="2">
    <source>
        <dbReference type="EMBL" id="MBV0924019.1"/>
    </source>
</evidence>
<dbReference type="Proteomes" id="UP000766550">
    <property type="component" value="Unassembled WGS sequence"/>
</dbReference>
<keyword evidence="2" id="KW-0418">Kinase</keyword>
<name>A0A8J7YA13_9EURY</name>
<feature type="transmembrane region" description="Helical" evidence="1">
    <location>
        <begin position="135"/>
        <end position="152"/>
    </location>
</feature>
<keyword evidence="3" id="KW-1185">Reference proteome</keyword>